<dbReference type="FunFam" id="3.30.470.20:FF:000001">
    <property type="entry name" value="Carbamoyl-phosphate synthase large chain"/>
    <property type="match status" value="1"/>
</dbReference>
<keyword evidence="10 21" id="KW-0067">ATP-binding</keyword>
<dbReference type="Proteomes" id="UP001187682">
    <property type="component" value="Unassembled WGS sequence"/>
</dbReference>
<dbReference type="Gene3D" id="3.40.50.1380">
    <property type="entry name" value="Methylglyoxal synthase-like domain"/>
    <property type="match status" value="1"/>
</dbReference>
<keyword evidence="25" id="KW-1185">Reference proteome</keyword>
<dbReference type="SMART" id="SM01096">
    <property type="entry name" value="CPSase_L_D3"/>
    <property type="match status" value="1"/>
</dbReference>
<dbReference type="Pfam" id="PF02787">
    <property type="entry name" value="CPSase_L_D3"/>
    <property type="match status" value="1"/>
</dbReference>
<evidence type="ECO:0000259" key="23">
    <source>
        <dbReference type="PROSITE" id="PS51855"/>
    </source>
</evidence>
<dbReference type="FunFam" id="3.30.470.20:FF:000004">
    <property type="entry name" value="Carbamoyl-phosphate synthase (glutamine-hydrolyzing)"/>
    <property type="match status" value="1"/>
</dbReference>
<evidence type="ECO:0000313" key="24">
    <source>
        <dbReference type="EMBL" id="SPO00850.1"/>
    </source>
</evidence>
<dbReference type="InterPro" id="IPR036897">
    <property type="entry name" value="CarbamoylP_synth_lsu_oligo_sf"/>
</dbReference>
<keyword evidence="11" id="KW-0496">Mitochondrion</keyword>
<dbReference type="FunFam" id="3.40.50.20:FF:000002">
    <property type="entry name" value="Carbamoyl-phosphate synthase large chain"/>
    <property type="match status" value="1"/>
</dbReference>
<evidence type="ECO:0000256" key="20">
    <source>
        <dbReference type="ARBA" id="ARBA00068891"/>
    </source>
</evidence>
<comment type="catalytic activity">
    <reaction evidence="18">
        <text>hydrogencarbonate + NH4(+) + 2 ATP = carbamoyl phosphate + 2 ADP + phosphate + 2 H(+)</text>
        <dbReference type="Rhea" id="RHEA:18029"/>
        <dbReference type="ChEBI" id="CHEBI:15378"/>
        <dbReference type="ChEBI" id="CHEBI:17544"/>
        <dbReference type="ChEBI" id="CHEBI:28938"/>
        <dbReference type="ChEBI" id="CHEBI:30616"/>
        <dbReference type="ChEBI" id="CHEBI:43474"/>
        <dbReference type="ChEBI" id="CHEBI:58228"/>
        <dbReference type="ChEBI" id="CHEBI:456216"/>
        <dbReference type="EC" id="6.3.4.16"/>
    </reaction>
</comment>
<evidence type="ECO:0000256" key="6">
    <source>
        <dbReference type="ARBA" id="ARBA00022598"/>
    </source>
</evidence>
<dbReference type="EC" id="6.3.5.5" evidence="5"/>
<evidence type="ECO:0000256" key="5">
    <source>
        <dbReference type="ARBA" id="ARBA00012738"/>
    </source>
</evidence>
<keyword evidence="12" id="KW-0464">Manganese</keyword>
<feature type="domain" description="ATP-grasp" evidence="22">
    <location>
        <begin position="218"/>
        <end position="410"/>
    </location>
</feature>
<dbReference type="PROSITE" id="PS51855">
    <property type="entry name" value="MGS"/>
    <property type="match status" value="1"/>
</dbReference>
<dbReference type="FunFam" id="3.40.50.20:FF:000001">
    <property type="entry name" value="Carbamoyl-phosphate synthase large chain"/>
    <property type="match status" value="1"/>
</dbReference>
<dbReference type="InterPro" id="IPR011761">
    <property type="entry name" value="ATP-grasp"/>
</dbReference>
<reference evidence="24" key="1">
    <citation type="submission" date="2018-03" db="EMBL/GenBank/DDBJ databases">
        <authorList>
            <person name="Guldener U."/>
        </authorList>
    </citation>
    <scope>NUCLEOTIDE SEQUENCE</scope>
</reference>
<evidence type="ECO:0000256" key="2">
    <source>
        <dbReference type="ARBA" id="ARBA00004173"/>
    </source>
</evidence>
<dbReference type="InterPro" id="IPR011607">
    <property type="entry name" value="MGS-like_dom"/>
</dbReference>
<dbReference type="Gene3D" id="3.40.50.20">
    <property type="match status" value="2"/>
</dbReference>
<evidence type="ECO:0000256" key="9">
    <source>
        <dbReference type="ARBA" id="ARBA00022741"/>
    </source>
</evidence>
<evidence type="ECO:0000256" key="18">
    <source>
        <dbReference type="ARBA" id="ARBA00047359"/>
    </source>
</evidence>
<dbReference type="GO" id="GO:0005524">
    <property type="term" value="F:ATP binding"/>
    <property type="evidence" value="ECO:0007669"/>
    <property type="project" value="UniProtKB-UniRule"/>
</dbReference>
<proteinExistence type="inferred from homology"/>
<comment type="subcellular location">
    <subcellularLocation>
        <location evidence="2">Mitochondrion</location>
    </subcellularLocation>
</comment>
<evidence type="ECO:0000256" key="15">
    <source>
        <dbReference type="ARBA" id="ARBA00044249"/>
    </source>
</evidence>
<dbReference type="Gene3D" id="1.10.1030.10">
    <property type="entry name" value="Carbamoyl-phosphate synthetase, large subunit oligomerisation domain"/>
    <property type="match status" value="1"/>
</dbReference>
<evidence type="ECO:0000256" key="12">
    <source>
        <dbReference type="ARBA" id="ARBA00023211"/>
    </source>
</evidence>
<keyword evidence="7" id="KW-0479">Metal-binding</keyword>
<dbReference type="GO" id="GO:0004087">
    <property type="term" value="F:carbamoyl-phosphate synthase (ammonia) activity"/>
    <property type="evidence" value="ECO:0007669"/>
    <property type="project" value="UniProtKB-EC"/>
</dbReference>
<dbReference type="EC" id="6.3.4.16" evidence="14"/>
<dbReference type="InterPro" id="IPR058047">
    <property type="entry name" value="CPSase_preATP-grasp"/>
</dbReference>
<comment type="pathway">
    <text evidence="3">Amino-acid biosynthesis; L-arginine biosynthesis; carbamoyl phosphate from bicarbonate: step 1/1.</text>
</comment>
<gene>
    <name evidence="24" type="ORF">DNG_03598</name>
</gene>
<dbReference type="PROSITE" id="PS00866">
    <property type="entry name" value="CPSASE_1"/>
    <property type="match status" value="2"/>
</dbReference>
<dbReference type="SUPFAM" id="SSF56059">
    <property type="entry name" value="Glutathione synthetase ATP-binding domain-like"/>
    <property type="match status" value="2"/>
</dbReference>
<dbReference type="FunFam" id="1.10.1030.10:FF:000001">
    <property type="entry name" value="Carbamoyl-phosphate synthase large chain"/>
    <property type="match status" value="1"/>
</dbReference>
<dbReference type="PROSITE" id="PS00867">
    <property type="entry name" value="CPSASE_2"/>
    <property type="match status" value="2"/>
</dbReference>
<evidence type="ECO:0000256" key="10">
    <source>
        <dbReference type="ARBA" id="ARBA00022840"/>
    </source>
</evidence>
<dbReference type="Gene3D" id="3.30.1490.20">
    <property type="entry name" value="ATP-grasp fold, A domain"/>
    <property type="match status" value="1"/>
</dbReference>
<dbReference type="Gene3D" id="3.30.470.20">
    <property type="entry name" value="ATP-grasp fold, B domain"/>
    <property type="match status" value="2"/>
</dbReference>
<protein>
    <recommendedName>
        <fullName evidence="20">Carbamoyl phosphate synthase arginine-specific large chain, mitochondrial</fullName>
        <ecNumber evidence="14">6.3.4.16</ecNumber>
        <ecNumber evidence="5">6.3.5.5</ecNumber>
    </recommendedName>
    <alternativeName>
        <fullName evidence="16">Ammonium-dependent carbamoyl phosphate synthetase</fullName>
    </alternativeName>
    <alternativeName>
        <fullName evidence="15">Arginine-specific carbamoyl phosphate synthetase, ammonia chain</fullName>
    </alternativeName>
    <alternativeName>
        <fullName evidence="17">Glutamine-dependent carbamoyl phosphate synthetase</fullName>
    </alternativeName>
</protein>
<dbReference type="SUPFAM" id="SSF48108">
    <property type="entry name" value="Carbamoyl phosphate synthetase, large subunit connection domain"/>
    <property type="match status" value="1"/>
</dbReference>
<evidence type="ECO:0000256" key="19">
    <source>
        <dbReference type="ARBA" id="ARBA00048816"/>
    </source>
</evidence>
<dbReference type="SUPFAM" id="SSF52335">
    <property type="entry name" value="Methylglyoxal synthase-like"/>
    <property type="match status" value="1"/>
</dbReference>
<evidence type="ECO:0000259" key="22">
    <source>
        <dbReference type="PROSITE" id="PS50975"/>
    </source>
</evidence>
<comment type="caution">
    <text evidence="24">The sequence shown here is derived from an EMBL/GenBank/DDBJ whole genome shotgun (WGS) entry which is preliminary data.</text>
</comment>
<dbReference type="SUPFAM" id="SSF52440">
    <property type="entry name" value="PreATP-grasp domain"/>
    <property type="match status" value="2"/>
</dbReference>
<dbReference type="GO" id="GO:0004088">
    <property type="term" value="F:carbamoyl-phosphate synthase (glutamine-hydrolyzing) activity"/>
    <property type="evidence" value="ECO:0007669"/>
    <property type="project" value="UniProtKB-EC"/>
</dbReference>
<evidence type="ECO:0000256" key="17">
    <source>
        <dbReference type="ARBA" id="ARBA00044334"/>
    </source>
</evidence>
<evidence type="ECO:0000256" key="4">
    <source>
        <dbReference type="ARBA" id="ARBA00009799"/>
    </source>
</evidence>
<dbReference type="GO" id="GO:0006526">
    <property type="term" value="P:L-arginine biosynthetic process"/>
    <property type="evidence" value="ECO:0007669"/>
    <property type="project" value="UniProtKB-ARBA"/>
</dbReference>
<comment type="cofactor">
    <cofactor evidence="1">
        <name>Zn(2+)</name>
        <dbReference type="ChEBI" id="CHEBI:29105"/>
    </cofactor>
</comment>
<dbReference type="PANTHER" id="PTHR11405:SF53">
    <property type="entry name" value="CARBAMOYL-PHOSPHATE SYNTHASE [AMMONIA], MITOCHONDRIAL"/>
    <property type="match status" value="1"/>
</dbReference>
<dbReference type="FunFam" id="3.30.1490.20:FF:000001">
    <property type="entry name" value="Carbamoyl-phosphate synthase large chain"/>
    <property type="match status" value="1"/>
</dbReference>
<dbReference type="InterPro" id="IPR005483">
    <property type="entry name" value="CPSase_dom"/>
</dbReference>
<keyword evidence="9 21" id="KW-0547">Nucleotide-binding</keyword>
<dbReference type="NCBIfam" id="NF009455">
    <property type="entry name" value="PRK12815.1"/>
    <property type="match status" value="1"/>
</dbReference>
<dbReference type="NCBIfam" id="TIGR01369">
    <property type="entry name" value="CPSaseII_lrg"/>
    <property type="match status" value="1"/>
</dbReference>
<evidence type="ECO:0000256" key="1">
    <source>
        <dbReference type="ARBA" id="ARBA00001947"/>
    </source>
</evidence>
<keyword evidence="6" id="KW-0436">Ligase</keyword>
<comment type="catalytic activity">
    <reaction evidence="19">
        <text>hydrogencarbonate + L-glutamine + 2 ATP + H2O = carbamoyl phosphate + L-glutamate + 2 ADP + phosphate + 2 H(+)</text>
        <dbReference type="Rhea" id="RHEA:18633"/>
        <dbReference type="ChEBI" id="CHEBI:15377"/>
        <dbReference type="ChEBI" id="CHEBI:15378"/>
        <dbReference type="ChEBI" id="CHEBI:17544"/>
        <dbReference type="ChEBI" id="CHEBI:29985"/>
        <dbReference type="ChEBI" id="CHEBI:30616"/>
        <dbReference type="ChEBI" id="CHEBI:43474"/>
        <dbReference type="ChEBI" id="CHEBI:58228"/>
        <dbReference type="ChEBI" id="CHEBI:58359"/>
        <dbReference type="ChEBI" id="CHEBI:456216"/>
        <dbReference type="EC" id="6.3.5.5"/>
    </reaction>
</comment>
<name>A0AAE8MXA4_9PEZI</name>
<dbReference type="AlphaFoldDB" id="A0AAE8MXA4"/>
<dbReference type="InterPro" id="IPR005479">
    <property type="entry name" value="CPAse_ATP-bd"/>
</dbReference>
<comment type="subunit">
    <text evidence="13">Heterodimer composed of 2 chains; the small (or glutamine) chain promotes the hydrolysis of glutamine to ammonia, which is used by the large (or ammonia) chain to synthesize carbamoyl phosphate.</text>
</comment>
<dbReference type="GO" id="GO:0046872">
    <property type="term" value="F:metal ion binding"/>
    <property type="evidence" value="ECO:0007669"/>
    <property type="project" value="UniProtKB-KW"/>
</dbReference>
<evidence type="ECO:0000256" key="14">
    <source>
        <dbReference type="ARBA" id="ARBA00044063"/>
    </source>
</evidence>
<dbReference type="CDD" id="cd01423">
    <property type="entry name" value="MGS_CPS_I_III"/>
    <property type="match status" value="1"/>
</dbReference>
<evidence type="ECO:0000256" key="21">
    <source>
        <dbReference type="PROSITE-ProRule" id="PRU00409"/>
    </source>
</evidence>
<dbReference type="NCBIfam" id="NF003671">
    <property type="entry name" value="PRK05294.1"/>
    <property type="match status" value="1"/>
</dbReference>
<dbReference type="InterPro" id="IPR016185">
    <property type="entry name" value="PreATP-grasp_dom_sf"/>
</dbReference>
<organism evidence="24 25">
    <name type="scientific">Cephalotrichum gorgonifer</name>
    <dbReference type="NCBI Taxonomy" id="2041049"/>
    <lineage>
        <taxon>Eukaryota</taxon>
        <taxon>Fungi</taxon>
        <taxon>Dikarya</taxon>
        <taxon>Ascomycota</taxon>
        <taxon>Pezizomycotina</taxon>
        <taxon>Sordariomycetes</taxon>
        <taxon>Hypocreomycetidae</taxon>
        <taxon>Microascales</taxon>
        <taxon>Microascaceae</taxon>
        <taxon>Cephalotrichum</taxon>
    </lineage>
</organism>
<accession>A0AAE8MXA4</accession>
<dbReference type="InterPro" id="IPR006275">
    <property type="entry name" value="CPSase_lsu"/>
</dbReference>
<dbReference type="InterPro" id="IPR013815">
    <property type="entry name" value="ATP_grasp_subdomain_1"/>
</dbReference>
<evidence type="ECO:0000256" key="3">
    <source>
        <dbReference type="ARBA" id="ARBA00005077"/>
    </source>
</evidence>
<evidence type="ECO:0000256" key="7">
    <source>
        <dbReference type="ARBA" id="ARBA00022723"/>
    </source>
</evidence>
<feature type="domain" description="ATP-grasp" evidence="22">
    <location>
        <begin position="755"/>
        <end position="952"/>
    </location>
</feature>
<dbReference type="EMBL" id="ONZQ02000004">
    <property type="protein sequence ID" value="SPO00850.1"/>
    <property type="molecule type" value="Genomic_DNA"/>
</dbReference>
<dbReference type="GO" id="GO:0005739">
    <property type="term" value="C:mitochondrion"/>
    <property type="evidence" value="ECO:0007669"/>
    <property type="project" value="UniProtKB-SubCell"/>
</dbReference>
<dbReference type="Pfam" id="PF02786">
    <property type="entry name" value="CPSase_L_D2"/>
    <property type="match status" value="2"/>
</dbReference>
<evidence type="ECO:0000256" key="16">
    <source>
        <dbReference type="ARBA" id="ARBA00044318"/>
    </source>
</evidence>
<dbReference type="PROSITE" id="PS50975">
    <property type="entry name" value="ATP_GRASP"/>
    <property type="match status" value="2"/>
</dbReference>
<dbReference type="PANTHER" id="PTHR11405">
    <property type="entry name" value="CARBAMOYLTRANSFERASE FAMILY MEMBER"/>
    <property type="match status" value="1"/>
</dbReference>
<dbReference type="FunFam" id="3.40.50.1380:FF:000015">
    <property type="entry name" value="Carbamoyl-phosphate synthase arginine-specific large chain"/>
    <property type="match status" value="1"/>
</dbReference>
<dbReference type="InterPro" id="IPR005480">
    <property type="entry name" value="CPSase_lsu_oligo"/>
</dbReference>
<dbReference type="Pfam" id="PF25596">
    <property type="entry name" value="CPSase_L_D1"/>
    <property type="match status" value="2"/>
</dbReference>
<sequence length="1169" mass="128299">MSGMLAGRAPALLRSGRRFPAPTSFAARTLTLRAANSHPVLRTQAANSQLNQKRLFSNSRVRASTAANAQNPPNARAYLDSGVIKTVADVNVKKVLVIGSGGLAIGQAGEFDYSGSQALKALKEQGVASVLINPNIATIQTNHSLADEVYYLPVTPEYVTYVIERERPDGIFLSFGGQTALNLGVEMQRLGLFEKYGVKVLGTSVRTLELSEDRELFARALDEINIPIAKSIAVSTVDEALDAAQKVGYPIIVRAAYALGGLGSGFANNEEELRNMAARSLTLSPQILVEKSLKGWKEVEYEVVRDANNNCITVCNMENFDPLGIHTGDSIVVAPSQTLSDEEYHMLRSAAIKIVRHLGVVGECNVQYALQPDGLDYRVIEVNARLSRSSALASKATGYPLAYTAAKIGLGYTLPELPNAVTKTTTANFEPSLDYIVTKIPRWDLSKFQHVKRDIGSAMKSVGEVMAIGRTFEESFQKAVRQVDPKFVGLQGDRFDDLDFELQNPTDRRWLAVGQAMLYKGYSVDKLHDLTKIDKWFLHKLQNIVDCTKDLQQSGGLEALRKDQILGAKKMGFSDKQIAAAVDSTEDKVRAVRLSMGIRPWVKKIDTLAAEFPANTNYLYTTYNASSHDVDFTDKGTIILGSGVYRIGSSVEFDWCAVSATQALREMGQKTVMINYNPETYSTDFDTADRLYFEELSYERVMDIYELESASGVVVSVGGQLPQNIALRLQETGGAKVLGTDPKDIDKAEDRQKFSEILDSIGVDQPAWKELTSVKDAEDFADAVGYPVLVRPSYVLSGAAMTVIRSKDDLKEKLEAASSVSPDHPVVITKFIEDAQEIDVDAVASEGKLIIHAISEHVEQAGVHSGDATLVLPPANLDTETLERVKTIAEKVAKAWSITGPFNMQIIKANDPNGGESALKVIECNLRASRSFPFVSKVLGTNFIDVATKALVGQNVPEPQDLMAVKRDYLATKVPQFSWTRLAGADPFLGVEMSSTGEIACFGKDLVEAYWASLQSTMNFRTPQPGEGLLFGGDVSKEWLTTVVDRLAPLGFKLYAAVPEVKEFIEKTASTKVDVQVIEFPTEDKRALREVFAKYDIRGVFNLALARGKTVLDVDYVMRRNAVDFGVPLFMEPKTAMLFAQCMKEKLPKPEGIPSEVRRWSEFIDGKPL</sequence>
<dbReference type="InterPro" id="IPR036914">
    <property type="entry name" value="MGS-like_dom_sf"/>
</dbReference>
<evidence type="ECO:0000313" key="25">
    <source>
        <dbReference type="Proteomes" id="UP001187682"/>
    </source>
</evidence>
<evidence type="ECO:0000256" key="8">
    <source>
        <dbReference type="ARBA" id="ARBA00022737"/>
    </source>
</evidence>
<dbReference type="PRINTS" id="PR00098">
    <property type="entry name" value="CPSASE"/>
</dbReference>
<keyword evidence="8" id="KW-0677">Repeat</keyword>
<comment type="similarity">
    <text evidence="4">Belongs to the CarB family.</text>
</comment>
<evidence type="ECO:0000256" key="13">
    <source>
        <dbReference type="ARBA" id="ARBA00044031"/>
    </source>
</evidence>
<evidence type="ECO:0000256" key="11">
    <source>
        <dbReference type="ARBA" id="ARBA00023128"/>
    </source>
</evidence>
<feature type="domain" description="MGS-like" evidence="23">
    <location>
        <begin position="1020"/>
        <end position="1169"/>
    </location>
</feature>